<dbReference type="AlphaFoldDB" id="A0A0V0GZ62"/>
<name>A0A0V0GZ62_SOLCH</name>
<proteinExistence type="predicted"/>
<feature type="transmembrane region" description="Helical" evidence="1">
    <location>
        <begin position="53"/>
        <end position="72"/>
    </location>
</feature>
<evidence type="ECO:0000256" key="1">
    <source>
        <dbReference type="SAM" id="Phobius"/>
    </source>
</evidence>
<keyword evidence="1" id="KW-0472">Membrane</keyword>
<keyword evidence="1" id="KW-1133">Transmembrane helix</keyword>
<organism evidence="2">
    <name type="scientific">Solanum chacoense</name>
    <name type="common">Chaco potato</name>
    <dbReference type="NCBI Taxonomy" id="4108"/>
    <lineage>
        <taxon>Eukaryota</taxon>
        <taxon>Viridiplantae</taxon>
        <taxon>Streptophyta</taxon>
        <taxon>Embryophyta</taxon>
        <taxon>Tracheophyta</taxon>
        <taxon>Spermatophyta</taxon>
        <taxon>Magnoliopsida</taxon>
        <taxon>eudicotyledons</taxon>
        <taxon>Gunneridae</taxon>
        <taxon>Pentapetalae</taxon>
        <taxon>asterids</taxon>
        <taxon>lamiids</taxon>
        <taxon>Solanales</taxon>
        <taxon>Solanaceae</taxon>
        <taxon>Solanoideae</taxon>
        <taxon>Solaneae</taxon>
        <taxon>Solanum</taxon>
    </lineage>
</organism>
<evidence type="ECO:0000313" key="2">
    <source>
        <dbReference type="EMBL" id="JAP13442.1"/>
    </source>
</evidence>
<keyword evidence="1" id="KW-0812">Transmembrane</keyword>
<sequence>MNPGPLSSPKVFENAGVVFYSYGRSLTFVKILMIKMSNILEIEKTSFSFSQNILLVCLCSIAFTFNLSGLMMHVGMMKSRYAAISILRLMQL</sequence>
<accession>A0A0V0GZ62</accession>
<dbReference type="EMBL" id="GEDG01028031">
    <property type="protein sequence ID" value="JAP13442.1"/>
    <property type="molecule type" value="Transcribed_RNA"/>
</dbReference>
<protein>
    <submittedName>
        <fullName evidence="2">Putative ovule protein</fullName>
    </submittedName>
</protein>
<reference evidence="2" key="1">
    <citation type="submission" date="2015-12" db="EMBL/GenBank/DDBJ databases">
        <title>Gene expression during late stages of embryo sac development: a critical building block for successful pollen-pistil interactions.</title>
        <authorList>
            <person name="Liu Y."/>
            <person name="Joly V."/>
            <person name="Sabar M."/>
            <person name="Matton D.P."/>
        </authorList>
    </citation>
    <scope>NUCLEOTIDE SEQUENCE</scope>
</reference>